<gene>
    <name evidence="3" type="ORF">IPN02_09280</name>
</gene>
<dbReference type="Gene3D" id="3.20.20.80">
    <property type="entry name" value="Glycosidases"/>
    <property type="match status" value="1"/>
</dbReference>
<accession>A0A936TEF3</accession>
<dbReference type="InterPro" id="IPR045857">
    <property type="entry name" value="O16G_dom_2"/>
</dbReference>
<dbReference type="EMBL" id="JADJZA010000006">
    <property type="protein sequence ID" value="MBK9297012.1"/>
    <property type="molecule type" value="Genomic_DNA"/>
</dbReference>
<protein>
    <submittedName>
        <fullName evidence="3">DUF3459 domain-containing protein</fullName>
    </submittedName>
</protein>
<evidence type="ECO:0000313" key="4">
    <source>
        <dbReference type="Proteomes" id="UP000727993"/>
    </source>
</evidence>
<comment type="caution">
    <text evidence="3">The sequence shown here is derived from an EMBL/GenBank/DDBJ whole genome shotgun (WGS) entry which is preliminary data.</text>
</comment>
<dbReference type="Gene3D" id="3.90.400.10">
    <property type="entry name" value="Oligo-1,6-glucosidase, Domain 2"/>
    <property type="match status" value="1"/>
</dbReference>
<dbReference type="SMART" id="SM00642">
    <property type="entry name" value="Aamy"/>
    <property type="match status" value="1"/>
</dbReference>
<reference evidence="3 4" key="1">
    <citation type="submission" date="2020-10" db="EMBL/GenBank/DDBJ databases">
        <title>Connecting structure to function with the recovery of over 1000 high-quality activated sludge metagenome-assembled genomes encoding full-length rRNA genes using long-read sequencing.</title>
        <authorList>
            <person name="Singleton C.M."/>
            <person name="Petriglieri F."/>
            <person name="Kristensen J.M."/>
            <person name="Kirkegaard R.H."/>
            <person name="Michaelsen T.Y."/>
            <person name="Andersen M.H."/>
            <person name="Karst S.M."/>
            <person name="Dueholm M.S."/>
            <person name="Nielsen P.H."/>
            <person name="Albertsen M."/>
        </authorList>
    </citation>
    <scope>NUCLEOTIDE SEQUENCE [LARGE SCALE GENOMIC DNA]</scope>
    <source>
        <strain evidence="3">Lyne_18-Q3-R50-59_MAXAC.006</strain>
    </source>
</reference>
<comment type="similarity">
    <text evidence="1">Belongs to the glycosyl hydrolase 13 family.</text>
</comment>
<dbReference type="InterPro" id="IPR006047">
    <property type="entry name" value="GH13_cat_dom"/>
</dbReference>
<dbReference type="PANTHER" id="PTHR10357">
    <property type="entry name" value="ALPHA-AMYLASE FAMILY MEMBER"/>
    <property type="match status" value="1"/>
</dbReference>
<proteinExistence type="inferred from homology"/>
<dbReference type="AlphaFoldDB" id="A0A936TEF3"/>
<dbReference type="SUPFAM" id="SSF51445">
    <property type="entry name" value="(Trans)glycosidases"/>
    <property type="match status" value="1"/>
</dbReference>
<organism evidence="3 4">
    <name type="scientific">Candidatus Neomicrothrix subdominans</name>
    <dbReference type="NCBI Taxonomy" id="2954438"/>
    <lineage>
        <taxon>Bacteria</taxon>
        <taxon>Bacillati</taxon>
        <taxon>Actinomycetota</taxon>
        <taxon>Acidimicrobiia</taxon>
        <taxon>Acidimicrobiales</taxon>
        <taxon>Microthrixaceae</taxon>
        <taxon>Candidatus Neomicrothrix</taxon>
    </lineage>
</organism>
<dbReference type="InterPro" id="IPR017853">
    <property type="entry name" value="GH"/>
</dbReference>
<sequence length="525" mass="58446">MTTEPGPWWRSAVIYQIYPRSFRDTSGNGVGDLRGIIDGLDHIATLGVDAIWLSPVFTSPMVDHGYDVADYCDIDPSFGTLDDFDELVARAHDRNLRVILDWVPNHSSDAHPWFVESRSSRDNPKRDWYHWRDGTPDRLPNNWTRAFPPDEPAWTWDARTDAWYLNLFSPEQPDLNWANPEVRLAMADTLRFWLDRGVDGFRIDVVHGLGKDPALADVPEEVAGLPAVALIDTELTHDYVREIRSVIDEYDDRVAIGEVFLLESARIAKYYGTGDDELHLAFNFPAMFGPWEAEAWRRNLDGAEEHFTSKGFQTTWVLSNHDNPRHRTRFGGDEAVARAAAVLLLGLPGTPFLYAGEELGLEDAEVPPEAIVDPSGGRRDGCRAPIPWTIGPGHGWASPGTWLPFPPEADEHSVEAQSADPSSTLALYRRLLTLRSASDALRLGGHEIVHDHDGVLAWRRSVGGTDDTNGADDVLVAVNFTSEPVVFEGFADWNSLVSSHPDRAVAQVVGGHMMPDEALWAAPPR</sequence>
<feature type="domain" description="Glycosyl hydrolase family 13 catalytic" evidence="2">
    <location>
        <begin position="16"/>
        <end position="383"/>
    </location>
</feature>
<name>A0A936TEF3_9ACTN</name>
<dbReference type="PANTHER" id="PTHR10357:SF179">
    <property type="entry name" value="NEUTRAL AND BASIC AMINO ACID TRANSPORT PROTEIN RBAT"/>
    <property type="match status" value="1"/>
</dbReference>
<evidence type="ECO:0000259" key="2">
    <source>
        <dbReference type="SMART" id="SM00642"/>
    </source>
</evidence>
<dbReference type="Proteomes" id="UP000727993">
    <property type="component" value="Unassembled WGS sequence"/>
</dbReference>
<dbReference type="GO" id="GO:0004556">
    <property type="term" value="F:alpha-amylase activity"/>
    <property type="evidence" value="ECO:0007669"/>
    <property type="project" value="TreeGrafter"/>
</dbReference>
<evidence type="ECO:0000313" key="3">
    <source>
        <dbReference type="EMBL" id="MBK9297012.1"/>
    </source>
</evidence>
<dbReference type="GO" id="GO:0009313">
    <property type="term" value="P:oligosaccharide catabolic process"/>
    <property type="evidence" value="ECO:0007669"/>
    <property type="project" value="TreeGrafter"/>
</dbReference>
<dbReference type="Pfam" id="PF00128">
    <property type="entry name" value="Alpha-amylase"/>
    <property type="match status" value="1"/>
</dbReference>
<evidence type="ECO:0000256" key="1">
    <source>
        <dbReference type="ARBA" id="ARBA00008061"/>
    </source>
</evidence>